<reference evidence="1 2" key="1">
    <citation type="submission" date="2020-01" db="EMBL/GenBank/DDBJ databases">
        <authorList>
            <person name="Gupta K D."/>
        </authorList>
    </citation>
    <scope>NUCLEOTIDE SEQUENCE [LARGE SCALE GENOMIC DNA]</scope>
</reference>
<accession>A0A8S0WL70</accession>
<evidence type="ECO:0000313" key="1">
    <source>
        <dbReference type="EMBL" id="CAA7265137.1"/>
    </source>
</evidence>
<sequence>MASFSSAPRGTFLVLYAKDVNIDTDDLVQLLSSSTATDPLWPRLGCFQLTSAAHLTLPILAEIATTFPLLTDLTISIDDIDQNDLLTIMKALKAAAAAVYDQEDKTEHPSQMLTIDTCPREWDRDHPAVAHVIYHYMIFLFPAATISIPELCFHMFGNFHRDQPDFAARFERLTLGGAENIS</sequence>
<comment type="caution">
    <text evidence="1">The sequence shown here is derived from an EMBL/GenBank/DDBJ whole genome shotgun (WGS) entry which is preliminary data.</text>
</comment>
<dbReference type="Proteomes" id="UP000467700">
    <property type="component" value="Unassembled WGS sequence"/>
</dbReference>
<dbReference type="EMBL" id="CACVBS010000047">
    <property type="protein sequence ID" value="CAA7265137.1"/>
    <property type="molecule type" value="Genomic_DNA"/>
</dbReference>
<name>A0A8S0WL70_CYCAE</name>
<gene>
    <name evidence="1" type="ORF">AAE3_LOCUS7447</name>
</gene>
<organism evidence="1 2">
    <name type="scientific">Cyclocybe aegerita</name>
    <name type="common">Black poplar mushroom</name>
    <name type="synonym">Agrocybe aegerita</name>
    <dbReference type="NCBI Taxonomy" id="1973307"/>
    <lineage>
        <taxon>Eukaryota</taxon>
        <taxon>Fungi</taxon>
        <taxon>Dikarya</taxon>
        <taxon>Basidiomycota</taxon>
        <taxon>Agaricomycotina</taxon>
        <taxon>Agaricomycetes</taxon>
        <taxon>Agaricomycetidae</taxon>
        <taxon>Agaricales</taxon>
        <taxon>Agaricineae</taxon>
        <taxon>Bolbitiaceae</taxon>
        <taxon>Cyclocybe</taxon>
    </lineage>
</organism>
<dbReference type="AlphaFoldDB" id="A0A8S0WL70"/>
<evidence type="ECO:0000313" key="2">
    <source>
        <dbReference type="Proteomes" id="UP000467700"/>
    </source>
</evidence>
<proteinExistence type="predicted"/>
<protein>
    <submittedName>
        <fullName evidence="1">Uncharacterized protein</fullName>
    </submittedName>
</protein>
<keyword evidence="2" id="KW-1185">Reference proteome</keyword>